<evidence type="ECO:0000313" key="3">
    <source>
        <dbReference type="EnsemblMetazoa" id="XP_014260957.1"/>
    </source>
</evidence>
<evidence type="ECO:0000313" key="4">
    <source>
        <dbReference type="Proteomes" id="UP000494040"/>
    </source>
</evidence>
<dbReference type="Gene3D" id="3.10.20.90">
    <property type="entry name" value="Phosphatidylinositol 3-kinase Catalytic Subunit, Chain A, domain 1"/>
    <property type="match status" value="1"/>
</dbReference>
<dbReference type="Pfam" id="PF09409">
    <property type="entry name" value="PUB"/>
    <property type="match status" value="1"/>
</dbReference>
<dbReference type="SMART" id="SM00580">
    <property type="entry name" value="PUG"/>
    <property type="match status" value="1"/>
</dbReference>
<gene>
    <name evidence="3" type="primary">106673380</name>
</gene>
<evidence type="ECO:0000256" key="1">
    <source>
        <dbReference type="SAM" id="MobiDB-lite"/>
    </source>
</evidence>
<keyword evidence="4" id="KW-1185">Reference proteome</keyword>
<dbReference type="AlphaFoldDB" id="A0A8I6SCB7"/>
<sequence length="380" mass="44133">MPDKLKKGETTKSHRSSNDFRIRTPDKTRSSEIKEKAAKAAISRRISNGLPGLDWSISEDVVGKNRQLATTGVYFCCPSISNEVLTKREWKEKIRNHLKAQLSRDRGKSAALMIHTLNADRVLVNSCVETICTYLNNLISSPDEPKFRKIRKDNKVFSCKVLPLEGALEFLYAAGFEMKTFLIDDKKEAFLVFDDKKYDKKHLQDLVDELKLTEPIHLQVHRDTTILLADQAINKVELPEDFYNRTTEDLRREQARREENLNLSLQLRTKAMRERQEDREKRKYKYSLIRVRFPDNTFLQGTFGVNETLRSVREFVKDKLSKNGNFTLVNSLGRTLSETDDNKTLFDLKLLPAVLLTFIWGQGTPPQNYLKSRYLRKIKQ</sequence>
<dbReference type="SUPFAM" id="SSF143503">
    <property type="entry name" value="PUG domain-like"/>
    <property type="match status" value="1"/>
</dbReference>
<dbReference type="PROSITE" id="PS50033">
    <property type="entry name" value="UBX"/>
    <property type="match status" value="1"/>
</dbReference>
<dbReference type="Gene3D" id="1.20.58.2190">
    <property type="match status" value="1"/>
</dbReference>
<proteinExistence type="predicted"/>
<dbReference type="OMA" id="EKEWQPF"/>
<dbReference type="PANTHER" id="PTHR23153:SF38">
    <property type="entry name" value="UBX DOMAIN-CONTAINING PROTEIN 6"/>
    <property type="match status" value="1"/>
</dbReference>
<dbReference type="OrthoDB" id="49605at2759"/>
<dbReference type="SMART" id="SM00166">
    <property type="entry name" value="UBX"/>
    <property type="match status" value="1"/>
</dbReference>
<evidence type="ECO:0000259" key="2">
    <source>
        <dbReference type="PROSITE" id="PS50033"/>
    </source>
</evidence>
<dbReference type="Proteomes" id="UP000494040">
    <property type="component" value="Unassembled WGS sequence"/>
</dbReference>
<dbReference type="EnsemblMetazoa" id="XM_014405471.2">
    <property type="protein sequence ID" value="XP_014260957.1"/>
    <property type="gene ID" value="LOC106673380"/>
</dbReference>
<accession>A0A8I6SCB7</accession>
<dbReference type="InterPro" id="IPR042774">
    <property type="entry name" value="UBXN6_PUB"/>
</dbReference>
<organism evidence="3 4">
    <name type="scientific">Cimex lectularius</name>
    <name type="common">Bed bug</name>
    <name type="synonym">Acanthia lectularia</name>
    <dbReference type="NCBI Taxonomy" id="79782"/>
    <lineage>
        <taxon>Eukaryota</taxon>
        <taxon>Metazoa</taxon>
        <taxon>Ecdysozoa</taxon>
        <taxon>Arthropoda</taxon>
        <taxon>Hexapoda</taxon>
        <taxon>Insecta</taxon>
        <taxon>Pterygota</taxon>
        <taxon>Neoptera</taxon>
        <taxon>Paraneoptera</taxon>
        <taxon>Hemiptera</taxon>
        <taxon>Heteroptera</taxon>
        <taxon>Panheteroptera</taxon>
        <taxon>Cimicomorpha</taxon>
        <taxon>Cimicidae</taxon>
        <taxon>Cimex</taxon>
    </lineage>
</organism>
<dbReference type="KEGG" id="clec:106673380"/>
<feature type="region of interest" description="Disordered" evidence="1">
    <location>
        <begin position="1"/>
        <end position="33"/>
    </location>
</feature>
<protein>
    <recommendedName>
        <fullName evidence="2">UBX domain-containing protein</fullName>
    </recommendedName>
</protein>
<name>A0A8I6SCB7_CIMLE</name>
<dbReference type="SUPFAM" id="SSF54236">
    <property type="entry name" value="Ubiquitin-like"/>
    <property type="match status" value="1"/>
</dbReference>
<dbReference type="GO" id="GO:0005737">
    <property type="term" value="C:cytoplasm"/>
    <property type="evidence" value="ECO:0007669"/>
    <property type="project" value="TreeGrafter"/>
</dbReference>
<dbReference type="PANTHER" id="PTHR23153">
    <property type="entry name" value="UBX-RELATED"/>
    <property type="match status" value="1"/>
</dbReference>
<dbReference type="InterPro" id="IPR036339">
    <property type="entry name" value="PUB-like_dom_sf"/>
</dbReference>
<dbReference type="InterPro" id="IPR018997">
    <property type="entry name" value="PUB_domain"/>
</dbReference>
<dbReference type="InterPro" id="IPR001012">
    <property type="entry name" value="UBX_dom"/>
</dbReference>
<reference evidence="3" key="1">
    <citation type="submission" date="2022-01" db="UniProtKB">
        <authorList>
            <consortium name="EnsemblMetazoa"/>
        </authorList>
    </citation>
    <scope>IDENTIFICATION</scope>
</reference>
<dbReference type="CDD" id="cd10460">
    <property type="entry name" value="PUB_UBXD1"/>
    <property type="match status" value="1"/>
</dbReference>
<feature type="domain" description="UBX" evidence="2">
    <location>
        <begin position="282"/>
        <end position="358"/>
    </location>
</feature>
<dbReference type="Pfam" id="PF00789">
    <property type="entry name" value="UBX"/>
    <property type="match status" value="1"/>
</dbReference>
<dbReference type="InterPro" id="IPR029071">
    <property type="entry name" value="Ubiquitin-like_domsf"/>
</dbReference>